<organism evidence="2 3">
    <name type="scientific">Capsella rubella</name>
    <dbReference type="NCBI Taxonomy" id="81985"/>
    <lineage>
        <taxon>Eukaryota</taxon>
        <taxon>Viridiplantae</taxon>
        <taxon>Streptophyta</taxon>
        <taxon>Embryophyta</taxon>
        <taxon>Tracheophyta</taxon>
        <taxon>Spermatophyta</taxon>
        <taxon>Magnoliopsida</taxon>
        <taxon>eudicotyledons</taxon>
        <taxon>Gunneridae</taxon>
        <taxon>Pentapetalae</taxon>
        <taxon>rosids</taxon>
        <taxon>malvids</taxon>
        <taxon>Brassicales</taxon>
        <taxon>Brassicaceae</taxon>
        <taxon>Camelineae</taxon>
        <taxon>Capsella</taxon>
    </lineage>
</organism>
<dbReference type="STRING" id="81985.R0F413"/>
<dbReference type="Pfam" id="PF00226">
    <property type="entry name" value="DnaJ"/>
    <property type="match status" value="1"/>
</dbReference>
<name>R0F413_9BRAS</name>
<reference evidence="3" key="1">
    <citation type="journal article" date="2013" name="Nat. Genet.">
        <title>The Capsella rubella genome and the genomic consequences of rapid mating system evolution.</title>
        <authorList>
            <person name="Slotte T."/>
            <person name="Hazzouri K.M."/>
            <person name="Agren J.A."/>
            <person name="Koenig D."/>
            <person name="Maumus F."/>
            <person name="Guo Y.L."/>
            <person name="Steige K."/>
            <person name="Platts A.E."/>
            <person name="Escobar J.S."/>
            <person name="Newman L.K."/>
            <person name="Wang W."/>
            <person name="Mandakova T."/>
            <person name="Vello E."/>
            <person name="Smith L.M."/>
            <person name="Henz S.R."/>
            <person name="Steffen J."/>
            <person name="Takuno S."/>
            <person name="Brandvain Y."/>
            <person name="Coop G."/>
            <person name="Andolfatto P."/>
            <person name="Hu T.T."/>
            <person name="Blanchette M."/>
            <person name="Clark R.M."/>
            <person name="Quesneville H."/>
            <person name="Nordborg M."/>
            <person name="Gaut B.S."/>
            <person name="Lysak M.A."/>
            <person name="Jenkins J."/>
            <person name="Grimwood J."/>
            <person name="Chapman J."/>
            <person name="Prochnik S."/>
            <person name="Shu S."/>
            <person name="Rokhsar D."/>
            <person name="Schmutz J."/>
            <person name="Weigel D."/>
            <person name="Wright S.I."/>
        </authorList>
    </citation>
    <scope>NUCLEOTIDE SEQUENCE [LARGE SCALE GENOMIC DNA]</scope>
    <source>
        <strain evidence="3">cv. Monte Gargano</strain>
    </source>
</reference>
<dbReference type="Pfam" id="PF11926">
    <property type="entry name" value="DUF3444"/>
    <property type="match status" value="1"/>
</dbReference>
<accession>R0F413</accession>
<dbReference type="Pfam" id="PF23551">
    <property type="entry name" value="Zn_ribbon_20"/>
    <property type="match status" value="1"/>
</dbReference>
<dbReference type="OrthoDB" id="66964at2759"/>
<dbReference type="PRINTS" id="PR00625">
    <property type="entry name" value="JDOMAIN"/>
</dbReference>
<dbReference type="Gene3D" id="1.10.287.110">
    <property type="entry name" value="DnaJ domain"/>
    <property type="match status" value="1"/>
</dbReference>
<dbReference type="KEGG" id="crb:17880975"/>
<gene>
    <name evidence="2" type="ORF">CARUB_v10004266mg</name>
</gene>
<dbReference type="PANTHER" id="PTHR44137">
    <property type="entry name" value="BNAC03G44070D PROTEIN"/>
    <property type="match status" value="1"/>
</dbReference>
<evidence type="ECO:0000313" key="3">
    <source>
        <dbReference type="Proteomes" id="UP000029121"/>
    </source>
</evidence>
<dbReference type="SUPFAM" id="SSF46565">
    <property type="entry name" value="Chaperone J-domain"/>
    <property type="match status" value="1"/>
</dbReference>
<dbReference type="EMBL" id="KB870811">
    <property type="protein sequence ID" value="EOA16131.1"/>
    <property type="molecule type" value="Genomic_DNA"/>
</dbReference>
<dbReference type="InterPro" id="IPR056988">
    <property type="entry name" value="Zn_ribbon_pln"/>
</dbReference>
<evidence type="ECO:0000259" key="1">
    <source>
        <dbReference type="PROSITE" id="PS50076"/>
    </source>
</evidence>
<feature type="domain" description="J" evidence="1">
    <location>
        <begin position="66"/>
        <end position="138"/>
    </location>
</feature>
<dbReference type="PANTHER" id="PTHR44137:SF27">
    <property type="entry name" value="GENOME ASSEMBLY, CHROMOSOME: A04"/>
    <property type="match status" value="1"/>
</dbReference>
<dbReference type="CDD" id="cd06257">
    <property type="entry name" value="DnaJ"/>
    <property type="match status" value="1"/>
</dbReference>
<keyword evidence="3" id="KW-1185">Reference proteome</keyword>
<dbReference type="PROSITE" id="PS50076">
    <property type="entry name" value="DNAJ_2"/>
    <property type="match status" value="1"/>
</dbReference>
<dbReference type="InterPro" id="IPR024593">
    <property type="entry name" value="DUF3444"/>
</dbReference>
<proteinExistence type="predicted"/>
<sequence length="699" mass="78711">MEAYREEAVKAKQIAERRFAEKDFAGARSYALRAKSLFPDLEGLSQMLTTYEVYIASQSRRSGEIDYYGVLGLKPSAGKREVKKQYKKMAVLLHPDKNKCLGANGAFQIISEAWGFLSNEFKKSTFYYKRKKVLDSMVVQKNSTEYAPAPAGFDCCPPASERLDTFWTVCTSCKVQYEYLRKYVNKRLSCKNCRGAFIAVETGPAPVSASIQYAPPSHTISNGYGGHGYDAVSRMPTNSTYFLGQYPAHGYEYVTNESYDWSSYVGTSPANLESNRMSSVSNGYPYKPTNGVACRGRKKVKEGPNRTNSMKGMASELIYPSPANWSADPSVIKASRPEKKRNIGLVSFGNGSVENITKSNPESKATNLDANMDHEFKHPGQSYGSMRRWSSATGLDTRKLLINKAKTDIKQRLEIMRLASEAAAATEDVAPLDQISASSKVGDDVSRIGKTVSSGHQSVRKINGPITVPDSDFHDFDKNRSEECFEARQIWAIYDEDDGMPRLYCMVREVLSVQPFKIDIAYLSSKTDIEFGTMKWVQYGFTKSCGHFRIRNTDVVDHVNIFSHLLKGKKTGRGGCVRIFPKTGDIWAVYKNWSPNWNNSTPDEVRHQYEMVEILDEYSEQFGVCIAPLVKVEGYKTVYCRRDKEESKTWIPRREMLRFSHQVPSWFLKEETSGVPGNCWDLDPAAIPEELLHTRAGTD</sequence>
<dbReference type="Proteomes" id="UP000029121">
    <property type="component" value="Unassembled WGS sequence"/>
</dbReference>
<protein>
    <recommendedName>
        <fullName evidence="1">J domain-containing protein</fullName>
    </recommendedName>
</protein>
<dbReference type="InterPro" id="IPR001623">
    <property type="entry name" value="DnaJ_domain"/>
</dbReference>
<dbReference type="AlphaFoldDB" id="R0F413"/>
<dbReference type="InterPro" id="IPR036869">
    <property type="entry name" value="J_dom_sf"/>
</dbReference>
<evidence type="ECO:0000313" key="2">
    <source>
        <dbReference type="EMBL" id="EOA16131.1"/>
    </source>
</evidence>
<dbReference type="eggNOG" id="ENOG502QQM2">
    <property type="taxonomic scope" value="Eukaryota"/>
</dbReference>
<dbReference type="SMART" id="SM00271">
    <property type="entry name" value="DnaJ"/>
    <property type="match status" value="1"/>
</dbReference>